<keyword evidence="1" id="KW-0812">Transmembrane</keyword>
<feature type="transmembrane region" description="Helical" evidence="1">
    <location>
        <begin position="82"/>
        <end position="99"/>
    </location>
</feature>
<gene>
    <name evidence="2" type="ORF">WAX74_04935</name>
</gene>
<organism evidence="2 3">
    <name type="scientific">Psychrobacillus mangrovi</name>
    <dbReference type="NCBI Taxonomy" id="3117745"/>
    <lineage>
        <taxon>Bacteria</taxon>
        <taxon>Bacillati</taxon>
        <taxon>Bacillota</taxon>
        <taxon>Bacilli</taxon>
        <taxon>Bacillales</taxon>
        <taxon>Bacillaceae</taxon>
        <taxon>Psychrobacillus</taxon>
    </lineage>
</organism>
<feature type="transmembrane region" description="Helical" evidence="1">
    <location>
        <begin position="9"/>
        <end position="33"/>
    </location>
</feature>
<dbReference type="RefSeq" id="WP_336496553.1">
    <property type="nucleotide sequence ID" value="NZ_JBAWSY010000002.1"/>
</dbReference>
<comment type="caution">
    <text evidence="2">The sequence shown here is derived from an EMBL/GenBank/DDBJ whole genome shotgun (WGS) entry which is preliminary data.</text>
</comment>
<name>A0ABU8F1V0_9BACI</name>
<feature type="transmembrane region" description="Helical" evidence="1">
    <location>
        <begin position="135"/>
        <end position="153"/>
    </location>
</feature>
<reference evidence="2 3" key="1">
    <citation type="submission" date="2024-01" db="EMBL/GenBank/DDBJ databases">
        <title>Seven novel Bacillus-like species.</title>
        <authorList>
            <person name="Liu G."/>
        </authorList>
    </citation>
    <scope>NUCLEOTIDE SEQUENCE [LARGE SCALE GENOMIC DNA]</scope>
    <source>
        <strain evidence="2 3">FJAT-51614</strain>
    </source>
</reference>
<feature type="transmembrane region" description="Helical" evidence="1">
    <location>
        <begin position="105"/>
        <end position="123"/>
    </location>
</feature>
<keyword evidence="3" id="KW-1185">Reference proteome</keyword>
<sequence>MPSGTAGYVFIKFVTTFVTTTVTSLLLVLFSLFRSTSYNLGELFIGWFMIFFFYSGLIVLLYGNLISIGLDFIQKKWFRTHDWLYILLHGFFGLLYGLFFQETIAAIYGMIVALFYGFIDKWIRKSYLESKSIKLIILLPIIALPLFWGYFHFTSPSEPPFTKEDAAKFATSTAGTIESNFPQKIGKWQGSIDGFNVERETTVKQIDKETYIVTLTETWFNNTVNGSYSSSYRVDRNSLTAIENRGLKPPYYKK</sequence>
<accession>A0ABU8F1V0</accession>
<keyword evidence="1" id="KW-1133">Transmembrane helix</keyword>
<evidence type="ECO:0000313" key="3">
    <source>
        <dbReference type="Proteomes" id="UP001364890"/>
    </source>
</evidence>
<evidence type="ECO:0000313" key="2">
    <source>
        <dbReference type="EMBL" id="MEI4769004.1"/>
    </source>
</evidence>
<protein>
    <submittedName>
        <fullName evidence="2">Uncharacterized protein</fullName>
    </submittedName>
</protein>
<evidence type="ECO:0000256" key="1">
    <source>
        <dbReference type="SAM" id="Phobius"/>
    </source>
</evidence>
<feature type="transmembrane region" description="Helical" evidence="1">
    <location>
        <begin position="45"/>
        <end position="70"/>
    </location>
</feature>
<dbReference type="Proteomes" id="UP001364890">
    <property type="component" value="Unassembled WGS sequence"/>
</dbReference>
<proteinExistence type="predicted"/>
<dbReference type="EMBL" id="JBAWSY010000002">
    <property type="protein sequence ID" value="MEI4769004.1"/>
    <property type="molecule type" value="Genomic_DNA"/>
</dbReference>
<keyword evidence="1" id="KW-0472">Membrane</keyword>